<evidence type="ECO:0000256" key="1">
    <source>
        <dbReference type="SAM" id="MobiDB-lite"/>
    </source>
</evidence>
<dbReference type="AlphaFoldDB" id="A0A196SLZ2"/>
<dbReference type="Proteomes" id="UP000078348">
    <property type="component" value="Unassembled WGS sequence"/>
</dbReference>
<gene>
    <name evidence="2" type="ORF">AV274_0181</name>
</gene>
<reference evidence="2 3" key="1">
    <citation type="submission" date="2016-05" db="EMBL/GenBank/DDBJ databases">
        <title>Nuclear genome of Blastocystis sp. subtype 1 NandII.</title>
        <authorList>
            <person name="Gentekaki E."/>
            <person name="Curtis B."/>
            <person name="Stairs C."/>
            <person name="Eme L."/>
            <person name="Herman E."/>
            <person name="Klimes V."/>
            <person name="Arias M.C."/>
            <person name="Elias M."/>
            <person name="Hilliou F."/>
            <person name="Klute M."/>
            <person name="Malik S.-B."/>
            <person name="Pightling A."/>
            <person name="Rachubinski R."/>
            <person name="Salas D."/>
            <person name="Schlacht A."/>
            <person name="Suga H."/>
            <person name="Archibald J."/>
            <person name="Ball S.G."/>
            <person name="Clark G."/>
            <person name="Dacks J."/>
            <person name="Van Der Giezen M."/>
            <person name="Tsaousis A."/>
            <person name="Roger A."/>
        </authorList>
    </citation>
    <scope>NUCLEOTIDE SEQUENCE [LARGE SCALE GENOMIC DNA]</scope>
    <source>
        <strain evidence="3">ATCC 50177 / NandII</strain>
    </source>
</reference>
<accession>A0A196SLZ2</accession>
<evidence type="ECO:0000313" key="2">
    <source>
        <dbReference type="EMBL" id="OAO18080.1"/>
    </source>
</evidence>
<protein>
    <submittedName>
        <fullName evidence="2">Uncharacterized protein</fullName>
    </submittedName>
</protein>
<sequence>MNRVEVINVLSAVFSDCQKRSLLHTSPEVYLKLIAFLITVIENRNTIPIFVFHLYLEDSCSSRKWVDEKKYRAFVTKLISVFKYAISTKGCPYSEAELHSIFTLAVDYMSPLVERPLSQIVDGIVMTSCTLSSIPSFTVRVVSVLKAWLSTPRIHSYSLKLVERILQSICEYQQENGSLLPTHTTIVRQLLVATTDYQSEYINKLLTILEKHPTVVPAFFVPAVQVGAATITQRCLPLLPEGDAQVAECLKSLTTGVCEEAARAASAVSFSFERYAAYESIIAALVGSSSFLTMVLCGAPAEYTLGILEQALGWCGERADGGSLNDTTALLLLTYLSFSSTVHLRQCIIQSKLRQQALFLRRSRLLEGVASFFVRVLARHGNDNLNAVLSNYLGEMMHSFVCKWKSLYRTNDVLLNSNVFSSDGKQQSLYGDNLAHTVFYCGNFCSYAFFKRLFEFLYAITKYNNFKNPNAYNGAVEYVSICIFERIFGIAFVQQFADPTAQAEVDWESFTPPSAKDSRRDWLNIGNMSVVELAYAVSDLIKSSGRGDFFKSAGKTRFVFLMSLLTCIFPKELLYPSNTSSLLQKVLLFVLRRNNKDRSLFLTEDYAAIISNICAYCDLFSYMKAVDFSRVIEYYIHLNNASITPILLTSIQHLDVSQPAQLQSALIYLVLARCNDSCRNAETVTSLVASVRQLLAQRPAVVVDLLERLFGSFTVPQSQLPALLDVLRDVLPAGIPVPAAGSASSSKGVESAQSTQSTKTTQSMNTAQLKKTAQSTHSGKEKEQRGSDYADVTASLQTLAATLTPEQQDELLKALKKVLRHLAKSNLSLVFWRALCGLGAAFPAAFGGAEVEAWVAAQLRENLVSALVVEAIDASAMGDAVKQALEPSRAIYAPLAAEEEAKGVSPIEAFLQNLKVSGEHKRQSAARDTAEENAAKRPCYAGAEIVETKPNEALVRLVLTLSFPVAGISGPALRSLTPLSFLSLFQEDLLQFHGNRHLFAELLATLFLAAPTATAEYELFARHTLFTVLTVAARHDPFNLYYTTTTHALVERVLLQALRVMELEGGVPAEREWALECFALVFLEHAEQKARMEKEEVLHYLQFGGSHCTNAERKELLKSVEGRIRGEAIAVPTTSLCGRFYHFATTQEGGQTLHSIVTIAAEEKVEDEVSSVKRAFCAMMRGVDTMRFFDMEREEAIAQITELDKDRLTLLLLMLQYAAASESAIWEGILNLVKFGMISTKVRANPDIQVRIAYMLRTITVNASLWEKVNEVLSFYSCKL</sequence>
<feature type="compositionally biased region" description="Low complexity" evidence="1">
    <location>
        <begin position="751"/>
        <end position="763"/>
    </location>
</feature>
<feature type="region of interest" description="Disordered" evidence="1">
    <location>
        <begin position="739"/>
        <end position="788"/>
    </location>
</feature>
<comment type="caution">
    <text evidence="2">The sequence shown here is derived from an EMBL/GenBank/DDBJ whole genome shotgun (WGS) entry which is preliminary data.</text>
</comment>
<dbReference type="EMBL" id="LXWW01000008">
    <property type="protein sequence ID" value="OAO18080.1"/>
    <property type="molecule type" value="Genomic_DNA"/>
</dbReference>
<name>A0A196SLZ2_BLAHN</name>
<keyword evidence="3" id="KW-1185">Reference proteome</keyword>
<evidence type="ECO:0000313" key="3">
    <source>
        <dbReference type="Proteomes" id="UP000078348"/>
    </source>
</evidence>
<organism evidence="2 3">
    <name type="scientific">Blastocystis sp. subtype 1 (strain ATCC 50177 / NandII)</name>
    <dbReference type="NCBI Taxonomy" id="478820"/>
    <lineage>
        <taxon>Eukaryota</taxon>
        <taxon>Sar</taxon>
        <taxon>Stramenopiles</taxon>
        <taxon>Bigyra</taxon>
        <taxon>Opalozoa</taxon>
        <taxon>Opalinata</taxon>
        <taxon>Blastocystidae</taxon>
        <taxon>Blastocystis</taxon>
    </lineage>
</organism>
<proteinExistence type="predicted"/>
<feature type="compositionally biased region" description="Polar residues" evidence="1">
    <location>
        <begin position="764"/>
        <end position="777"/>
    </location>
</feature>
<feature type="compositionally biased region" description="Basic and acidic residues" evidence="1">
    <location>
        <begin position="778"/>
        <end position="788"/>
    </location>
</feature>